<dbReference type="GO" id="GO:0009117">
    <property type="term" value="P:nucleotide metabolic process"/>
    <property type="evidence" value="ECO:0007669"/>
    <property type="project" value="UniProtKB-KW"/>
</dbReference>
<dbReference type="InterPro" id="IPR029001">
    <property type="entry name" value="ITPase-like_fam"/>
</dbReference>
<dbReference type="GO" id="GO:0000166">
    <property type="term" value="F:nucleotide binding"/>
    <property type="evidence" value="ECO:0007669"/>
    <property type="project" value="UniProtKB-KW"/>
</dbReference>
<evidence type="ECO:0000256" key="11">
    <source>
        <dbReference type="RuleBase" id="RU003781"/>
    </source>
</evidence>
<dbReference type="eggNOG" id="COG0127">
    <property type="taxonomic scope" value="Bacteria"/>
</dbReference>
<dbReference type="CDD" id="cd00515">
    <property type="entry name" value="HAM1"/>
    <property type="match status" value="1"/>
</dbReference>
<evidence type="ECO:0000256" key="5">
    <source>
        <dbReference type="ARBA" id="ARBA00022801"/>
    </source>
</evidence>
<feature type="active site" description="Proton acceptor" evidence="10">
    <location>
        <position position="70"/>
    </location>
</feature>
<sequence length="207" mass="22153">MKELVVATRNRGKLNEIRAFLSGVVERVSCASDFEGFPETVEDGATFEQNALKKAREAMRFTGLPALADDSGLVVDALDGRPGVLSARFSGEEGGDGANNRKLLEEMGGMPPQGRGAAFVCALAYVTPDGGERLFFGRVGGRILEQERGEGGFGYDPLFLVDGFQRTMAELGMEEKNGISHRGEALRGFREYLCGCPGFCGAGEGQE</sequence>
<dbReference type="PANTHER" id="PTHR11067:SF9">
    <property type="entry name" value="INOSINE TRIPHOSPHATE PYROPHOSPHATASE"/>
    <property type="match status" value="1"/>
</dbReference>
<keyword evidence="6 10" id="KW-0460">Magnesium</keyword>
<dbReference type="GO" id="GO:0036220">
    <property type="term" value="F:ITP diphosphatase activity"/>
    <property type="evidence" value="ECO:0007669"/>
    <property type="project" value="UniProtKB-UniRule"/>
</dbReference>
<accession>A1ARE7</accession>
<comment type="subunit">
    <text evidence="2 10">Homodimer.</text>
</comment>
<feature type="binding site" evidence="10">
    <location>
        <begin position="181"/>
        <end position="182"/>
    </location>
    <ligand>
        <name>substrate</name>
    </ligand>
</feature>
<evidence type="ECO:0000256" key="10">
    <source>
        <dbReference type="HAMAP-Rule" id="MF_01405"/>
    </source>
</evidence>
<dbReference type="Proteomes" id="UP000006732">
    <property type="component" value="Chromosome"/>
</dbReference>
<feature type="binding site" evidence="10">
    <location>
        <begin position="153"/>
        <end position="156"/>
    </location>
    <ligand>
        <name>substrate</name>
    </ligand>
</feature>
<dbReference type="GO" id="GO:0009146">
    <property type="term" value="P:purine nucleoside triphosphate catabolic process"/>
    <property type="evidence" value="ECO:0007669"/>
    <property type="project" value="UniProtKB-UniRule"/>
</dbReference>
<dbReference type="GO" id="GO:0036222">
    <property type="term" value="F:XTP diphosphatase activity"/>
    <property type="evidence" value="ECO:0007669"/>
    <property type="project" value="UniProtKB-UniRule"/>
</dbReference>
<comment type="catalytic activity">
    <reaction evidence="8 10">
        <text>dITP + H2O = dIMP + diphosphate + H(+)</text>
        <dbReference type="Rhea" id="RHEA:28342"/>
        <dbReference type="ChEBI" id="CHEBI:15377"/>
        <dbReference type="ChEBI" id="CHEBI:15378"/>
        <dbReference type="ChEBI" id="CHEBI:33019"/>
        <dbReference type="ChEBI" id="CHEBI:61194"/>
        <dbReference type="ChEBI" id="CHEBI:61382"/>
        <dbReference type="EC" id="3.6.1.66"/>
    </reaction>
</comment>
<dbReference type="GO" id="GO:0046872">
    <property type="term" value="F:metal ion binding"/>
    <property type="evidence" value="ECO:0007669"/>
    <property type="project" value="UniProtKB-KW"/>
</dbReference>
<comment type="function">
    <text evidence="10">Pyrophosphatase that catalyzes the hydrolysis of nucleoside triphosphates to their monophosphate derivatives, with a high preference for the non-canonical purine nucleotides XTP (xanthosine triphosphate), dITP (deoxyinosine triphosphate) and ITP. Seems to function as a house-cleaning enzyme that removes non-canonical purine nucleotides from the nucleotide pool, thus preventing their incorporation into DNA/RNA and avoiding chromosomal lesions.</text>
</comment>
<comment type="caution">
    <text evidence="10">Lacks conserved residue(s) required for the propagation of feature annotation.</text>
</comment>
<comment type="catalytic activity">
    <reaction evidence="10">
        <text>ITP + H2O = IMP + diphosphate + H(+)</text>
        <dbReference type="Rhea" id="RHEA:29399"/>
        <dbReference type="ChEBI" id="CHEBI:15377"/>
        <dbReference type="ChEBI" id="CHEBI:15378"/>
        <dbReference type="ChEBI" id="CHEBI:33019"/>
        <dbReference type="ChEBI" id="CHEBI:58053"/>
        <dbReference type="ChEBI" id="CHEBI:61402"/>
        <dbReference type="EC" id="3.6.1.66"/>
    </reaction>
</comment>
<keyword evidence="4 10" id="KW-0547">Nucleotide-binding</keyword>
<dbReference type="InterPro" id="IPR020922">
    <property type="entry name" value="dITP/XTP_pyrophosphatase"/>
</dbReference>
<evidence type="ECO:0000256" key="2">
    <source>
        <dbReference type="ARBA" id="ARBA00011738"/>
    </source>
</evidence>
<reference evidence="12 13" key="1">
    <citation type="submission" date="2006-10" db="EMBL/GenBank/DDBJ databases">
        <title>Complete sequence of chromosome of Pelobacter propionicus DSM 2379.</title>
        <authorList>
            <consortium name="US DOE Joint Genome Institute"/>
            <person name="Copeland A."/>
            <person name="Lucas S."/>
            <person name="Lapidus A."/>
            <person name="Barry K."/>
            <person name="Detter J.C."/>
            <person name="Glavina del Rio T."/>
            <person name="Hammon N."/>
            <person name="Israni S."/>
            <person name="Dalin E."/>
            <person name="Tice H."/>
            <person name="Pitluck S."/>
            <person name="Saunders E."/>
            <person name="Brettin T."/>
            <person name="Bruce D."/>
            <person name="Han C."/>
            <person name="Tapia R."/>
            <person name="Schmutz J."/>
            <person name="Larimer F."/>
            <person name="Land M."/>
            <person name="Hauser L."/>
            <person name="Kyrpides N."/>
            <person name="Kim E."/>
            <person name="Lovley D."/>
            <person name="Richardson P."/>
        </authorList>
    </citation>
    <scope>NUCLEOTIDE SEQUENCE [LARGE SCALE GENOMIC DNA]</scope>
    <source>
        <strain evidence="13">DSM 2379 / NBRC 103807 / OttBd1</strain>
    </source>
</reference>
<keyword evidence="7 10" id="KW-0546">Nucleotide metabolism</keyword>
<comment type="similarity">
    <text evidence="1 10 11">Belongs to the HAM1 NTPase family.</text>
</comment>
<dbReference type="Pfam" id="PF01725">
    <property type="entry name" value="Ham1p_like"/>
    <property type="match status" value="1"/>
</dbReference>
<dbReference type="InterPro" id="IPR002637">
    <property type="entry name" value="RdgB/HAM1"/>
</dbReference>
<evidence type="ECO:0000256" key="8">
    <source>
        <dbReference type="ARBA" id="ARBA00051875"/>
    </source>
</evidence>
<protein>
    <recommendedName>
        <fullName evidence="10">dITP/XTP pyrophosphatase</fullName>
        <ecNumber evidence="10">3.6.1.66</ecNumber>
    </recommendedName>
    <alternativeName>
        <fullName evidence="10">Non-canonical purine NTP pyrophosphatase</fullName>
    </alternativeName>
    <alternativeName>
        <fullName evidence="10">Non-standard purine NTP pyrophosphatase</fullName>
    </alternativeName>
    <alternativeName>
        <fullName evidence="10">Nucleoside-triphosphate diphosphatase</fullName>
    </alternativeName>
    <alternativeName>
        <fullName evidence="10">Nucleoside-triphosphate pyrophosphatase</fullName>
        <shortName evidence="10">NTPase</shortName>
    </alternativeName>
</protein>
<dbReference type="Gene3D" id="3.90.950.10">
    <property type="match status" value="1"/>
</dbReference>
<dbReference type="FunFam" id="3.90.950.10:FF:000001">
    <property type="entry name" value="dITP/XTP pyrophosphatase"/>
    <property type="match status" value="1"/>
</dbReference>
<evidence type="ECO:0000256" key="1">
    <source>
        <dbReference type="ARBA" id="ARBA00008023"/>
    </source>
</evidence>
<dbReference type="STRING" id="338966.Ppro_2310"/>
<proteinExistence type="inferred from homology"/>
<dbReference type="EMBL" id="CP000482">
    <property type="protein sequence ID" value="ABK99917.1"/>
    <property type="molecule type" value="Genomic_DNA"/>
</dbReference>
<dbReference type="HOGENOM" id="CLU_082080_0_2_7"/>
<keyword evidence="13" id="KW-1185">Reference proteome</keyword>
<evidence type="ECO:0000256" key="4">
    <source>
        <dbReference type="ARBA" id="ARBA00022741"/>
    </source>
</evidence>
<evidence type="ECO:0000256" key="3">
    <source>
        <dbReference type="ARBA" id="ARBA00022723"/>
    </source>
</evidence>
<dbReference type="PANTHER" id="PTHR11067">
    <property type="entry name" value="INOSINE TRIPHOSPHATE PYROPHOSPHATASE/HAM1 PROTEIN"/>
    <property type="match status" value="1"/>
</dbReference>
<dbReference type="KEGG" id="ppd:Ppro_2310"/>
<dbReference type="HAMAP" id="MF_01405">
    <property type="entry name" value="Non_canon_purine_NTPase"/>
    <property type="match status" value="1"/>
</dbReference>
<feature type="binding site" evidence="10">
    <location>
        <position position="71"/>
    </location>
    <ligand>
        <name>substrate</name>
    </ligand>
</feature>
<comment type="catalytic activity">
    <reaction evidence="9 10">
        <text>XTP + H2O = XMP + diphosphate + H(+)</text>
        <dbReference type="Rhea" id="RHEA:28610"/>
        <dbReference type="ChEBI" id="CHEBI:15377"/>
        <dbReference type="ChEBI" id="CHEBI:15378"/>
        <dbReference type="ChEBI" id="CHEBI:33019"/>
        <dbReference type="ChEBI" id="CHEBI:57464"/>
        <dbReference type="ChEBI" id="CHEBI:61314"/>
        <dbReference type="EC" id="3.6.1.66"/>
    </reaction>
</comment>
<feature type="binding site" evidence="10">
    <location>
        <position position="176"/>
    </location>
    <ligand>
        <name>substrate</name>
    </ligand>
</feature>
<comment type="cofactor">
    <cofactor evidence="10">
        <name>Mg(2+)</name>
        <dbReference type="ChEBI" id="CHEBI:18420"/>
    </cofactor>
    <text evidence="10">Binds 1 Mg(2+) ion per subunit.</text>
</comment>
<name>A1ARE7_PELPD</name>
<dbReference type="NCBIfam" id="NF011397">
    <property type="entry name" value="PRK14822.1"/>
    <property type="match status" value="1"/>
</dbReference>
<organism evidence="12 13">
    <name type="scientific">Pelobacter propionicus (strain DSM 2379 / NBRC 103807 / OttBd1)</name>
    <dbReference type="NCBI Taxonomy" id="338966"/>
    <lineage>
        <taxon>Bacteria</taxon>
        <taxon>Pseudomonadati</taxon>
        <taxon>Thermodesulfobacteriota</taxon>
        <taxon>Desulfuromonadia</taxon>
        <taxon>Desulfuromonadales</taxon>
        <taxon>Desulfuromonadaceae</taxon>
        <taxon>Pelobacter</taxon>
    </lineage>
</organism>
<dbReference type="GO" id="GO:0005829">
    <property type="term" value="C:cytosol"/>
    <property type="evidence" value="ECO:0007669"/>
    <property type="project" value="TreeGrafter"/>
</dbReference>
<keyword evidence="3 10" id="KW-0479">Metal-binding</keyword>
<dbReference type="NCBIfam" id="TIGR00042">
    <property type="entry name" value="RdgB/HAM1 family non-canonical purine NTP pyrophosphatase"/>
    <property type="match status" value="1"/>
</dbReference>
<dbReference type="GO" id="GO:0035870">
    <property type="term" value="F:dITP diphosphatase activity"/>
    <property type="evidence" value="ECO:0007669"/>
    <property type="project" value="UniProtKB-UniRule"/>
</dbReference>
<gene>
    <name evidence="12" type="ordered locus">Ppro_2310</name>
</gene>
<dbReference type="OrthoDB" id="9807456at2"/>
<dbReference type="RefSeq" id="WP_011736173.1">
    <property type="nucleotide sequence ID" value="NC_008609.1"/>
</dbReference>
<dbReference type="AlphaFoldDB" id="A1ARE7"/>
<dbReference type="SUPFAM" id="SSF52972">
    <property type="entry name" value="ITPase-like"/>
    <property type="match status" value="1"/>
</dbReference>
<feature type="binding site" evidence="10">
    <location>
        <begin position="8"/>
        <end position="13"/>
    </location>
    <ligand>
        <name>substrate</name>
    </ligand>
</feature>
<keyword evidence="5 10" id="KW-0378">Hydrolase</keyword>
<evidence type="ECO:0000256" key="6">
    <source>
        <dbReference type="ARBA" id="ARBA00022842"/>
    </source>
</evidence>
<dbReference type="EC" id="3.6.1.66" evidence="10"/>
<feature type="binding site" evidence="10">
    <location>
        <position position="70"/>
    </location>
    <ligand>
        <name>Mg(2+)</name>
        <dbReference type="ChEBI" id="CHEBI:18420"/>
    </ligand>
</feature>
<evidence type="ECO:0000256" key="7">
    <source>
        <dbReference type="ARBA" id="ARBA00023080"/>
    </source>
</evidence>
<dbReference type="GO" id="GO:0017111">
    <property type="term" value="F:ribonucleoside triphosphate phosphatase activity"/>
    <property type="evidence" value="ECO:0007669"/>
    <property type="project" value="InterPro"/>
</dbReference>
<evidence type="ECO:0000313" key="13">
    <source>
        <dbReference type="Proteomes" id="UP000006732"/>
    </source>
</evidence>
<evidence type="ECO:0000256" key="9">
    <source>
        <dbReference type="ARBA" id="ARBA00052017"/>
    </source>
</evidence>
<evidence type="ECO:0000313" key="12">
    <source>
        <dbReference type="EMBL" id="ABK99917.1"/>
    </source>
</evidence>